<proteinExistence type="predicted"/>
<protein>
    <submittedName>
        <fullName evidence="8">TonB-dependent receptor</fullName>
    </submittedName>
</protein>
<dbReference type="GO" id="GO:0009279">
    <property type="term" value="C:cell outer membrane"/>
    <property type="evidence" value="ECO:0007669"/>
    <property type="project" value="UniProtKB-SubCell"/>
</dbReference>
<sequence>MQIPGLFTGGMRKTGRILSGLSILLFLMSIQVSAQIDTGSVTGTVRDATGGAIPGAKVEVVNTSTNVVTPVVTNSDGTYVVLALIPDTYDVRVTAAGFSPAVEHGIRVNVQTRAQADFSLSVGQVQQEIQVSSASQVLQTQTADVGGVIESRQINDLPLNGRNYDQLALLEPGVYHNPDSEVANPAEGRFSANGNLELQNYFSLDGIDNNTGSENLQEQSTQAVVPPPDALQEFRIQTRTYSTEFGTSAGAVVNASTRSGTNQFHGDVWDYLRNSALDANTWFNNNSGVAKGHFSQNQFGGTIGGPIIKDRTFFFGAYQGLRSSTAQTVTSIVPTAAMKSGDFSALSGTYNLNAVANGQSGCIVDDVIQPGCIDQVGAKLMALYPDPNYGPNFATDFTGNPNYQYVTSVPNNTEIVTGRVDHTFNRHHQIFGRYSYDLSDYQSPLWTANPLAGNGDFSTQYILHDQSLALGWVYTPSSSLVNSAHFGFLRDYSHSDPVGLTLGQSAAPQFGLTGIPVNPETAGLPPMYDFGLTTLGSSIYRPQFQVAQVWQFADDIYKLIGNHSLQFGYEYHENSLNFFDLEAPQGVILAEGVYTQTPGFGVADFLLGDITEAIYETDLEVNNYMRGNSVYAQDTWRVSPTLTINYGVRYELYPPFWLDRKNQLSNFSSANGGEIASATSNGGWYGRTLIHPDRTNFAPRFGFAWHAAAPLVFRGGFGVFHQFVNRIGSEAMLELNPPFLRDDAVSQQLGSTTPVFQLKNGFPSEQLASLGIDLPQLQIRAQDPNERTSYVEQASFGPQLQLSQNTVLNLTWVGNWGRKMNRLRNANQGVITGFSGAEPIITFPYTNLNTISQSVKGQGQHAFLELGTNDGNTDYEALEISLKRQFTHRLAYQISYTWSHNLANYVDNLTGNAFPQNAYDYSQEMSNSPQDVRHRFVGNAVWELPVGQGGWVLNHDSMAARLLGHWQYNVIASFQTGIPFDVTAPDESFTGSNHQSYPNCVGDPYAGTTTDPKNYAGSGATGAFLNYAAFAVPAEGDFGNCRPRMFHGPGIQDVDMSLFKSFSLGEARRIEIRGEFFNSFNHPSFANPAASLSSPPAAFGKSSATVTDPREIQLAGKFYF</sequence>
<dbReference type="InterPro" id="IPR057601">
    <property type="entry name" value="Oar-like_b-barrel"/>
</dbReference>
<dbReference type="AlphaFoldDB" id="A0A372IRY2"/>
<organism evidence="8 9">
    <name type="scientific">Paracidobacterium acidisoli</name>
    <dbReference type="NCBI Taxonomy" id="2303751"/>
    <lineage>
        <taxon>Bacteria</taxon>
        <taxon>Pseudomonadati</taxon>
        <taxon>Acidobacteriota</taxon>
        <taxon>Terriglobia</taxon>
        <taxon>Terriglobales</taxon>
        <taxon>Acidobacteriaceae</taxon>
        <taxon>Paracidobacterium</taxon>
    </lineage>
</organism>
<keyword evidence="8" id="KW-0675">Receptor</keyword>
<evidence type="ECO:0000259" key="7">
    <source>
        <dbReference type="Pfam" id="PF25183"/>
    </source>
</evidence>
<evidence type="ECO:0000313" key="9">
    <source>
        <dbReference type="Proteomes" id="UP000264702"/>
    </source>
</evidence>
<dbReference type="InterPro" id="IPR039426">
    <property type="entry name" value="TonB-dep_rcpt-like"/>
</dbReference>
<evidence type="ECO:0000313" key="8">
    <source>
        <dbReference type="EMBL" id="RFU17682.1"/>
    </source>
</evidence>
<dbReference type="Gene3D" id="2.60.40.1120">
    <property type="entry name" value="Carboxypeptidase-like, regulatory domain"/>
    <property type="match status" value="1"/>
</dbReference>
<dbReference type="PANTHER" id="PTHR30069:SF46">
    <property type="entry name" value="OAR PROTEIN"/>
    <property type="match status" value="1"/>
</dbReference>
<evidence type="ECO:0000256" key="6">
    <source>
        <dbReference type="ARBA" id="ARBA00023237"/>
    </source>
</evidence>
<keyword evidence="3" id="KW-1134">Transmembrane beta strand</keyword>
<dbReference type="GO" id="GO:0044718">
    <property type="term" value="P:siderophore transmembrane transport"/>
    <property type="evidence" value="ECO:0007669"/>
    <property type="project" value="TreeGrafter"/>
</dbReference>
<dbReference type="EMBL" id="QVQT01000002">
    <property type="protein sequence ID" value="RFU17682.1"/>
    <property type="molecule type" value="Genomic_DNA"/>
</dbReference>
<gene>
    <name evidence="8" type="ORF">D0Y96_06025</name>
</gene>
<dbReference type="InterPro" id="IPR008969">
    <property type="entry name" value="CarboxyPept-like_regulatory"/>
</dbReference>
<evidence type="ECO:0000256" key="5">
    <source>
        <dbReference type="ARBA" id="ARBA00023136"/>
    </source>
</evidence>
<keyword evidence="6" id="KW-0998">Cell outer membrane</keyword>
<dbReference type="GO" id="GO:0015344">
    <property type="term" value="F:siderophore uptake transmembrane transporter activity"/>
    <property type="evidence" value="ECO:0007669"/>
    <property type="project" value="TreeGrafter"/>
</dbReference>
<evidence type="ECO:0000256" key="3">
    <source>
        <dbReference type="ARBA" id="ARBA00022452"/>
    </source>
</evidence>
<dbReference type="SUPFAM" id="SSF56935">
    <property type="entry name" value="Porins"/>
    <property type="match status" value="1"/>
</dbReference>
<keyword evidence="2" id="KW-0813">Transport</keyword>
<reference evidence="8 9" key="1">
    <citation type="submission" date="2018-08" db="EMBL/GenBank/DDBJ databases">
        <title>Acidipila sp. 4G-K13, an acidobacterium isolated from forest soil.</title>
        <authorList>
            <person name="Gao Z.-H."/>
            <person name="Qiu L.-H."/>
        </authorList>
    </citation>
    <scope>NUCLEOTIDE SEQUENCE [LARGE SCALE GENOMIC DNA]</scope>
    <source>
        <strain evidence="8 9">4G-K13</strain>
    </source>
</reference>
<evidence type="ECO:0000256" key="2">
    <source>
        <dbReference type="ARBA" id="ARBA00022448"/>
    </source>
</evidence>
<keyword evidence="4" id="KW-0812">Transmembrane</keyword>
<dbReference type="Pfam" id="PF25183">
    <property type="entry name" value="OMP_b-brl_4"/>
    <property type="match status" value="1"/>
</dbReference>
<feature type="domain" description="TonB-dependent transporter Oar-like beta-barrel" evidence="7">
    <location>
        <begin position="256"/>
        <end position="1113"/>
    </location>
</feature>
<comment type="subcellular location">
    <subcellularLocation>
        <location evidence="1">Cell outer membrane</location>
        <topology evidence="1">Multi-pass membrane protein</topology>
    </subcellularLocation>
</comment>
<comment type="caution">
    <text evidence="8">The sequence shown here is derived from an EMBL/GenBank/DDBJ whole genome shotgun (WGS) entry which is preliminary data.</text>
</comment>
<evidence type="ECO:0000256" key="1">
    <source>
        <dbReference type="ARBA" id="ARBA00004571"/>
    </source>
</evidence>
<dbReference type="SUPFAM" id="SSF49464">
    <property type="entry name" value="Carboxypeptidase regulatory domain-like"/>
    <property type="match status" value="1"/>
</dbReference>
<dbReference type="InterPro" id="IPR036942">
    <property type="entry name" value="Beta-barrel_TonB_sf"/>
</dbReference>
<dbReference type="PANTHER" id="PTHR30069">
    <property type="entry name" value="TONB-DEPENDENT OUTER MEMBRANE RECEPTOR"/>
    <property type="match status" value="1"/>
</dbReference>
<dbReference type="Gene3D" id="2.40.170.20">
    <property type="entry name" value="TonB-dependent receptor, beta-barrel domain"/>
    <property type="match status" value="1"/>
</dbReference>
<dbReference type="Pfam" id="PF13620">
    <property type="entry name" value="CarboxypepD_reg"/>
    <property type="match status" value="1"/>
</dbReference>
<evidence type="ECO:0000256" key="4">
    <source>
        <dbReference type="ARBA" id="ARBA00022692"/>
    </source>
</evidence>
<keyword evidence="9" id="KW-1185">Reference proteome</keyword>
<dbReference type="Proteomes" id="UP000264702">
    <property type="component" value="Unassembled WGS sequence"/>
</dbReference>
<keyword evidence="5" id="KW-0472">Membrane</keyword>
<accession>A0A372IRY2</accession>
<name>A0A372IRY2_9BACT</name>